<feature type="region of interest" description="Disordered" evidence="1">
    <location>
        <begin position="219"/>
        <end position="267"/>
    </location>
</feature>
<keyword evidence="3" id="KW-1185">Reference proteome</keyword>
<feature type="compositionally biased region" description="Basic and acidic residues" evidence="1">
    <location>
        <begin position="99"/>
        <end position="121"/>
    </location>
</feature>
<accession>A0A9W8JXR6</accession>
<comment type="caution">
    <text evidence="2">The sequence shown here is derived from an EMBL/GenBank/DDBJ whole genome shotgun (WGS) entry which is preliminary data.</text>
</comment>
<protein>
    <submittedName>
        <fullName evidence="2">Uncharacterized protein</fullName>
    </submittedName>
</protein>
<evidence type="ECO:0000256" key="1">
    <source>
        <dbReference type="SAM" id="MobiDB-lite"/>
    </source>
</evidence>
<feature type="region of interest" description="Disordered" evidence="1">
    <location>
        <begin position="92"/>
        <end position="121"/>
    </location>
</feature>
<dbReference type="EMBL" id="JANKHO010000573">
    <property type="protein sequence ID" value="KAJ3508318.1"/>
    <property type="molecule type" value="Genomic_DNA"/>
</dbReference>
<evidence type="ECO:0000313" key="3">
    <source>
        <dbReference type="Proteomes" id="UP001148786"/>
    </source>
</evidence>
<proteinExistence type="predicted"/>
<dbReference type="OrthoDB" id="2139606at2759"/>
<name>A0A9W8JXR6_9AGAR</name>
<sequence length="434" mass="48041">MHRAGPRQPSSRSKYSPVHEHRSIALCSWSLAPERNAYSFTPLTLLPSIDALANPTPTAVLSPKTSDITSPSNLVATRCKATPTILQLVELQRHRHRRTTDTSREREREGTRNRGREFESEQLQARELEAHTGKGVHVALAYFFPTRKSASSPLLADFQSHPPPPPYSESRIPPLPYTHQPLWKNASPVIPSPPTNLFTSTYMHSDTEDDDEMIYTSRLRPHSHSGSNSNSHSHSSTSLRSRIFGLASTAGGSGGHSRGRSDRDREQGKLICTTPGERCAGETETETDEPSRHLPTARIIPSSGPLIPPHTLQQTLTPFLFEFARFLSVVPAIFGTLYNLYHIYAPPPPLPPNISGRPPADRLDFWTSGERLHPCSFDPHPIEAACANSKHEVPRTALPSLSTFSLSQAPLPVCEHYVSQALLPMHSVTYVELP</sequence>
<dbReference type="Proteomes" id="UP001148786">
    <property type="component" value="Unassembled WGS sequence"/>
</dbReference>
<organism evidence="2 3">
    <name type="scientific">Agrocybe chaxingu</name>
    <dbReference type="NCBI Taxonomy" id="84603"/>
    <lineage>
        <taxon>Eukaryota</taxon>
        <taxon>Fungi</taxon>
        <taxon>Dikarya</taxon>
        <taxon>Basidiomycota</taxon>
        <taxon>Agaricomycotina</taxon>
        <taxon>Agaricomycetes</taxon>
        <taxon>Agaricomycetidae</taxon>
        <taxon>Agaricales</taxon>
        <taxon>Agaricineae</taxon>
        <taxon>Strophariaceae</taxon>
        <taxon>Agrocybe</taxon>
    </lineage>
</organism>
<dbReference type="AlphaFoldDB" id="A0A9W8JXR6"/>
<evidence type="ECO:0000313" key="2">
    <source>
        <dbReference type="EMBL" id="KAJ3508318.1"/>
    </source>
</evidence>
<gene>
    <name evidence="2" type="ORF">NLJ89_g5825</name>
</gene>
<feature type="compositionally biased region" description="Low complexity" evidence="1">
    <location>
        <begin position="224"/>
        <end position="238"/>
    </location>
</feature>
<reference evidence="2" key="1">
    <citation type="submission" date="2022-07" db="EMBL/GenBank/DDBJ databases">
        <title>Genome Sequence of Agrocybe chaxingu.</title>
        <authorList>
            <person name="Buettner E."/>
        </authorList>
    </citation>
    <scope>NUCLEOTIDE SEQUENCE</scope>
    <source>
        <strain evidence="2">MP-N11</strain>
    </source>
</reference>